<dbReference type="CDD" id="cd00590">
    <property type="entry name" value="RRM_SF"/>
    <property type="match status" value="1"/>
</dbReference>
<feature type="region of interest" description="Disordered" evidence="5">
    <location>
        <begin position="1"/>
        <end position="117"/>
    </location>
</feature>
<keyword evidence="1" id="KW-0507">mRNA processing</keyword>
<feature type="compositionally biased region" description="Basic and acidic residues" evidence="5">
    <location>
        <begin position="22"/>
        <end position="39"/>
    </location>
</feature>
<evidence type="ECO:0000256" key="1">
    <source>
        <dbReference type="ARBA" id="ARBA00022664"/>
    </source>
</evidence>
<evidence type="ECO:0000313" key="7">
    <source>
        <dbReference type="EMBL" id="CAD8705352.1"/>
    </source>
</evidence>
<dbReference type="Gene3D" id="3.30.70.330">
    <property type="match status" value="3"/>
</dbReference>
<dbReference type="SUPFAM" id="SSF54928">
    <property type="entry name" value="RNA-binding domain, RBD"/>
    <property type="match status" value="2"/>
</dbReference>
<dbReference type="AlphaFoldDB" id="A0A7S0SIG9"/>
<dbReference type="GO" id="GO:0008380">
    <property type="term" value="P:RNA splicing"/>
    <property type="evidence" value="ECO:0007669"/>
    <property type="project" value="UniProtKB-KW"/>
</dbReference>
<feature type="compositionally biased region" description="Acidic residues" evidence="5">
    <location>
        <begin position="553"/>
        <end position="565"/>
    </location>
</feature>
<dbReference type="CDD" id="cd12232">
    <property type="entry name" value="RRM3_U2AF65"/>
    <property type="match status" value="1"/>
</dbReference>
<gene>
    <name evidence="7" type="ORF">MANT1106_LOCUS8035</name>
</gene>
<feature type="compositionally biased region" description="Basic and acidic residues" evidence="5">
    <location>
        <begin position="94"/>
        <end position="103"/>
    </location>
</feature>
<reference evidence="7" key="1">
    <citation type="submission" date="2021-01" db="EMBL/GenBank/DDBJ databases">
        <authorList>
            <person name="Corre E."/>
            <person name="Pelletier E."/>
            <person name="Niang G."/>
            <person name="Scheremetjew M."/>
            <person name="Finn R."/>
            <person name="Kale V."/>
            <person name="Holt S."/>
            <person name="Cochrane G."/>
            <person name="Meng A."/>
            <person name="Brown T."/>
            <person name="Cohen L."/>
        </authorList>
    </citation>
    <scope>NUCLEOTIDE SEQUENCE</scope>
    <source>
        <strain evidence="7">SL-175</strain>
    </source>
</reference>
<dbReference type="EMBL" id="HBFC01013751">
    <property type="protein sequence ID" value="CAD8705352.1"/>
    <property type="molecule type" value="Transcribed_RNA"/>
</dbReference>
<dbReference type="SMART" id="SM00360">
    <property type="entry name" value="RRM"/>
    <property type="match status" value="2"/>
</dbReference>
<dbReference type="PROSITE" id="PS50102">
    <property type="entry name" value="RRM"/>
    <property type="match status" value="2"/>
</dbReference>
<accession>A0A7S0SIG9</accession>
<evidence type="ECO:0000256" key="4">
    <source>
        <dbReference type="PROSITE-ProRule" id="PRU00176"/>
    </source>
</evidence>
<evidence type="ECO:0000256" key="3">
    <source>
        <dbReference type="ARBA" id="ARBA00023187"/>
    </source>
</evidence>
<feature type="region of interest" description="Disordered" evidence="5">
    <location>
        <begin position="441"/>
        <end position="480"/>
    </location>
</feature>
<dbReference type="InterPro" id="IPR012677">
    <property type="entry name" value="Nucleotide-bd_a/b_plait_sf"/>
</dbReference>
<evidence type="ECO:0000256" key="5">
    <source>
        <dbReference type="SAM" id="MobiDB-lite"/>
    </source>
</evidence>
<feature type="compositionally biased region" description="Basic and acidic residues" evidence="5">
    <location>
        <begin position="1"/>
        <end position="14"/>
    </location>
</feature>
<dbReference type="PANTHER" id="PTHR23139">
    <property type="entry name" value="RNA-BINDING PROTEIN"/>
    <property type="match status" value="1"/>
</dbReference>
<keyword evidence="2 4" id="KW-0694">RNA-binding</keyword>
<feature type="domain" description="RRM" evidence="6">
    <location>
        <begin position="362"/>
        <end position="439"/>
    </location>
</feature>
<evidence type="ECO:0000259" key="6">
    <source>
        <dbReference type="PROSITE" id="PS50102"/>
    </source>
</evidence>
<name>A0A7S0SIG9_9CHLO</name>
<organism evidence="7">
    <name type="scientific">Mantoniella antarctica</name>
    <dbReference type="NCBI Taxonomy" id="81844"/>
    <lineage>
        <taxon>Eukaryota</taxon>
        <taxon>Viridiplantae</taxon>
        <taxon>Chlorophyta</taxon>
        <taxon>Mamiellophyceae</taxon>
        <taxon>Mamiellales</taxon>
        <taxon>Mamiellaceae</taxon>
        <taxon>Mantoniella</taxon>
    </lineage>
</organism>
<dbReference type="InterPro" id="IPR000504">
    <property type="entry name" value="RRM_dom"/>
</dbReference>
<feature type="region of interest" description="Disordered" evidence="5">
    <location>
        <begin position="547"/>
        <end position="572"/>
    </location>
</feature>
<keyword evidence="3" id="KW-0508">mRNA splicing</keyword>
<sequence>MAERGGGKDKERSSRRGRSRSRSKDRDRDGKRKDKDSKGDRKRASKSRSKEKKRRRSRSRSRSRSRDRKKKRSRSKSRSGKDRKKRRSRSRSRDKKDRKDKGRDKHKKGSSPPRTAAMMLDGQQMAAFGVATSKHMDMSMGSVLPGLLGPQGLGTATHIGAMNAMGLTMAPAGGEAAAAVRREAITHGGLGYALDGTSGGAAAQEDLKAFGDGGAGGQMMIEAGLERHRVQWRDSTRNARRLYVGNVNALETAQESLAVFISDKVAAAGCVPWHTKASGTRAIETCHVSEKGFAFFECTALEDAEAVLAFDGIFLNGRNIKIRRPKDYAPEENPLVQDGALDDARRRTFDAIVKPRVADSPTKIFMGNLHPDVTVTEVREVITAFGNISSMHADVDGRGRVRVGVWFDYDDPAAAAIAVPGLTGIWIKGKRLVAALATPDAEAPRPKAGGGGAGDASADGGTGVDALVSPEPQKKAPATYRVPADAEPLLYAPQRIIEFAGILSADMDEEEREGAVEDCRQECLSLGNVLTTHVEGPAVALLGDASAAAAANSDDERDDDAEDEEGNTKRPKDMTKYWGKVYIEFARLETATIAAHAFHRRSFDGRTVTVKYFPLISYQTAFGKGIPPKTHEEKQMAAIAAQEYLSNSIPETITNPKLPATWGGQMY</sequence>
<dbReference type="InterPro" id="IPR035979">
    <property type="entry name" value="RBD_domain_sf"/>
</dbReference>
<protein>
    <recommendedName>
        <fullName evidence="6">RRM domain-containing protein</fullName>
    </recommendedName>
</protein>
<feature type="compositionally biased region" description="Basic residues" evidence="5">
    <location>
        <begin position="40"/>
        <end position="93"/>
    </location>
</feature>
<proteinExistence type="predicted"/>
<feature type="domain" description="RRM" evidence="6">
    <location>
        <begin position="240"/>
        <end position="327"/>
    </location>
</feature>
<dbReference type="GO" id="GO:0003723">
    <property type="term" value="F:RNA binding"/>
    <property type="evidence" value="ECO:0007669"/>
    <property type="project" value="UniProtKB-UniRule"/>
</dbReference>
<evidence type="ECO:0000256" key="2">
    <source>
        <dbReference type="ARBA" id="ARBA00022884"/>
    </source>
</evidence>
<dbReference type="GO" id="GO:0006397">
    <property type="term" value="P:mRNA processing"/>
    <property type="evidence" value="ECO:0007669"/>
    <property type="project" value="UniProtKB-KW"/>
</dbReference>